<evidence type="ECO:0000256" key="2">
    <source>
        <dbReference type="ARBA" id="ARBA00023002"/>
    </source>
</evidence>
<dbReference type="GO" id="GO:0016616">
    <property type="term" value="F:oxidoreductase activity, acting on the CH-OH group of donors, NAD or NADP as acceptor"/>
    <property type="evidence" value="ECO:0007669"/>
    <property type="project" value="TreeGrafter"/>
</dbReference>
<evidence type="ECO:0000259" key="3">
    <source>
        <dbReference type="SMART" id="SM00822"/>
    </source>
</evidence>
<dbReference type="Pfam" id="PF13561">
    <property type="entry name" value="adh_short_C2"/>
    <property type="match status" value="1"/>
</dbReference>
<evidence type="ECO:0000313" key="5">
    <source>
        <dbReference type="Proteomes" id="UP000198609"/>
    </source>
</evidence>
<dbReference type="InterPro" id="IPR057326">
    <property type="entry name" value="KR_dom"/>
</dbReference>
<evidence type="ECO:0000256" key="1">
    <source>
        <dbReference type="ARBA" id="ARBA00006484"/>
    </source>
</evidence>
<dbReference type="SMART" id="SM00822">
    <property type="entry name" value="PKS_KR"/>
    <property type="match status" value="1"/>
</dbReference>
<organism evidence="4 5">
    <name type="scientific">Streptomyces melanosporofaciens</name>
    <dbReference type="NCBI Taxonomy" id="67327"/>
    <lineage>
        <taxon>Bacteria</taxon>
        <taxon>Bacillati</taxon>
        <taxon>Actinomycetota</taxon>
        <taxon>Actinomycetes</taxon>
        <taxon>Kitasatosporales</taxon>
        <taxon>Streptomycetaceae</taxon>
        <taxon>Streptomyces</taxon>
        <taxon>Streptomyces violaceusniger group</taxon>
    </lineage>
</organism>
<feature type="domain" description="Ketoreductase" evidence="3">
    <location>
        <begin position="5"/>
        <end position="183"/>
    </location>
</feature>
<reference evidence="5" key="1">
    <citation type="submission" date="2016-10" db="EMBL/GenBank/DDBJ databases">
        <authorList>
            <person name="Varghese N."/>
            <person name="Submissions S."/>
        </authorList>
    </citation>
    <scope>NUCLEOTIDE SEQUENCE [LARGE SCALE GENOMIC DNA]</scope>
    <source>
        <strain evidence="5">DSM 40318</strain>
    </source>
</reference>
<dbReference type="Proteomes" id="UP000198609">
    <property type="component" value="Unassembled WGS sequence"/>
</dbReference>
<dbReference type="RefSeq" id="WP_093459631.1">
    <property type="nucleotide sequence ID" value="NZ_FNST01000001.1"/>
</dbReference>
<dbReference type="PANTHER" id="PTHR42760:SF40">
    <property type="entry name" value="3-OXOACYL-[ACYL-CARRIER-PROTEIN] REDUCTASE, CHLOROPLASTIC"/>
    <property type="match status" value="1"/>
</dbReference>
<dbReference type="SUPFAM" id="SSF51735">
    <property type="entry name" value="NAD(P)-binding Rossmann-fold domains"/>
    <property type="match status" value="1"/>
</dbReference>
<proteinExistence type="inferred from homology"/>
<dbReference type="Gene3D" id="3.40.50.720">
    <property type="entry name" value="NAD(P)-binding Rossmann-like Domain"/>
    <property type="match status" value="1"/>
</dbReference>
<dbReference type="GO" id="GO:0030497">
    <property type="term" value="P:fatty acid elongation"/>
    <property type="evidence" value="ECO:0007669"/>
    <property type="project" value="TreeGrafter"/>
</dbReference>
<accession>A0A1H4IAN7</accession>
<keyword evidence="5" id="KW-1185">Reference proteome</keyword>
<dbReference type="InterPro" id="IPR036291">
    <property type="entry name" value="NAD(P)-bd_dom_sf"/>
</dbReference>
<dbReference type="PRINTS" id="PR00081">
    <property type="entry name" value="GDHRDH"/>
</dbReference>
<dbReference type="PRINTS" id="PR00080">
    <property type="entry name" value="SDRFAMILY"/>
</dbReference>
<dbReference type="EMBL" id="FNST01000001">
    <property type="protein sequence ID" value="SEB30398.1"/>
    <property type="molecule type" value="Genomic_DNA"/>
</dbReference>
<dbReference type="FunFam" id="3.40.50.720:FF:000173">
    <property type="entry name" value="3-oxoacyl-[acyl-carrier protein] reductase"/>
    <property type="match status" value="1"/>
</dbReference>
<protein>
    <submittedName>
        <fullName evidence="4">3-oxoacyl-[acyl-carrier protein] reductase</fullName>
    </submittedName>
</protein>
<comment type="similarity">
    <text evidence="1">Belongs to the short-chain dehydrogenases/reductases (SDR) family.</text>
</comment>
<dbReference type="PANTHER" id="PTHR42760">
    <property type="entry name" value="SHORT-CHAIN DEHYDROGENASES/REDUCTASES FAMILY MEMBER"/>
    <property type="match status" value="1"/>
</dbReference>
<dbReference type="InterPro" id="IPR002347">
    <property type="entry name" value="SDR_fam"/>
</dbReference>
<sequence>MTRQRVALVTGAGNGIGRASALALADRSHRVAVTDIDEAAAQRTVHAITEAGGSAVAIALDVTDDTSRRAAVSRCVSELGGLDLLVNCAGVLRDARIEKLEDSLFESMLEVNLIGPLALIHTALPHLRAAGTASVVNVASRAWLGTFGSTAYSGAKGGLVGASRSLALELAPDGITVNCVAPGFIETDMTSTLPPRIRERILAAIPIGRPGHPADVAEAVVFFASNGYCTGQTLLICGGRGIGRPIAEAS</sequence>
<evidence type="ECO:0000313" key="4">
    <source>
        <dbReference type="EMBL" id="SEB30398.1"/>
    </source>
</evidence>
<name>A0A1H4IAN7_STRMJ</name>
<dbReference type="AlphaFoldDB" id="A0A1H4IAN7"/>
<keyword evidence="2" id="KW-0560">Oxidoreductase</keyword>
<gene>
    <name evidence="4" type="ORF">SAMN04490356_0210</name>
</gene>